<dbReference type="GO" id="GO:0006281">
    <property type="term" value="P:DNA repair"/>
    <property type="evidence" value="ECO:0007669"/>
    <property type="project" value="InterPro"/>
</dbReference>
<sequence length="198" mass="22099">MKLKLDNFEVRSRSQPLPDYTNDAEIIATFATEILREEMLNEKSAIVTVNHKASTSTRSPGSQSSRVLTLRLMGLRMSTLLPVEMCPQIRQYNIEQAFAQARASNQNEELFIDPMKKLTEESKLPLSVDRNATTIVRKTVSSKKRKKQPSHQTPVSIVYSCQLLVANVGFYVSSSLLSTTVCCAVSIRIVSLISSCNL</sequence>
<accession>A0A8T0DHM5</accession>
<dbReference type="Pfam" id="PF11799">
    <property type="entry name" value="IMS_C"/>
    <property type="match status" value="1"/>
</dbReference>
<evidence type="ECO:0000313" key="3">
    <source>
        <dbReference type="Proteomes" id="UP000699462"/>
    </source>
</evidence>
<organism evidence="2 3">
    <name type="scientific">Paragonimus westermani</name>
    <dbReference type="NCBI Taxonomy" id="34504"/>
    <lineage>
        <taxon>Eukaryota</taxon>
        <taxon>Metazoa</taxon>
        <taxon>Spiralia</taxon>
        <taxon>Lophotrochozoa</taxon>
        <taxon>Platyhelminthes</taxon>
        <taxon>Trematoda</taxon>
        <taxon>Digenea</taxon>
        <taxon>Plagiorchiida</taxon>
        <taxon>Troglotremata</taxon>
        <taxon>Troglotrematidae</taxon>
        <taxon>Paragonimus</taxon>
    </lineage>
</organism>
<dbReference type="EMBL" id="JTDF01004551">
    <property type="protein sequence ID" value="KAF8566846.1"/>
    <property type="molecule type" value="Genomic_DNA"/>
</dbReference>
<proteinExistence type="predicted"/>
<dbReference type="OrthoDB" id="6284114at2759"/>
<dbReference type="SUPFAM" id="SSF100879">
    <property type="entry name" value="Lesion bypass DNA polymerase (Y-family), little finger domain"/>
    <property type="match status" value="1"/>
</dbReference>
<dbReference type="Gene3D" id="3.30.1490.100">
    <property type="entry name" value="DNA polymerase, Y-family, little finger domain"/>
    <property type="match status" value="1"/>
</dbReference>
<evidence type="ECO:0000259" key="1">
    <source>
        <dbReference type="Pfam" id="PF11799"/>
    </source>
</evidence>
<comment type="caution">
    <text evidence="2">The sequence shown here is derived from an EMBL/GenBank/DDBJ whole genome shotgun (WGS) entry which is preliminary data.</text>
</comment>
<dbReference type="Proteomes" id="UP000699462">
    <property type="component" value="Unassembled WGS sequence"/>
</dbReference>
<evidence type="ECO:0000313" key="2">
    <source>
        <dbReference type="EMBL" id="KAF8566846.1"/>
    </source>
</evidence>
<keyword evidence="3" id="KW-1185">Reference proteome</keyword>
<protein>
    <recommendedName>
        <fullName evidence="1">DNA polymerase Y-family little finger domain-containing protein</fullName>
    </recommendedName>
</protein>
<name>A0A8T0DHM5_9TREM</name>
<gene>
    <name evidence="2" type="ORF">P879_11779</name>
</gene>
<dbReference type="AlphaFoldDB" id="A0A8T0DHM5"/>
<reference evidence="2 3" key="1">
    <citation type="submission" date="2019-07" db="EMBL/GenBank/DDBJ databases">
        <title>Annotation for the trematode Paragonimus westermani.</title>
        <authorList>
            <person name="Choi Y.-J."/>
        </authorList>
    </citation>
    <scope>NUCLEOTIDE SEQUENCE [LARGE SCALE GENOMIC DNA]</scope>
    <source>
        <strain evidence="2">180907_Pwestermani</strain>
    </source>
</reference>
<dbReference type="InterPro" id="IPR036775">
    <property type="entry name" value="DNA_pol_Y-fam_lit_finger_sf"/>
</dbReference>
<dbReference type="GO" id="GO:0003684">
    <property type="term" value="F:damaged DNA binding"/>
    <property type="evidence" value="ECO:0007669"/>
    <property type="project" value="InterPro"/>
</dbReference>
<feature type="domain" description="DNA polymerase Y-family little finger" evidence="1">
    <location>
        <begin position="2"/>
        <end position="80"/>
    </location>
</feature>
<dbReference type="InterPro" id="IPR017961">
    <property type="entry name" value="DNA_pol_Y-fam_little_finger"/>
</dbReference>